<feature type="transmembrane region" description="Helical" evidence="1">
    <location>
        <begin position="20"/>
        <end position="39"/>
    </location>
</feature>
<keyword evidence="4" id="KW-1185">Reference proteome</keyword>
<feature type="transmembrane region" description="Helical" evidence="1">
    <location>
        <begin position="83"/>
        <end position="102"/>
    </location>
</feature>
<keyword evidence="1" id="KW-0812">Transmembrane</keyword>
<dbReference type="RefSeq" id="WP_196080771.1">
    <property type="nucleotide sequence ID" value="NZ_JADPVI010000004.1"/>
</dbReference>
<gene>
    <name evidence="3" type="ORF">IV494_14250</name>
</gene>
<feature type="transmembrane region" description="Helical" evidence="1">
    <location>
        <begin position="51"/>
        <end position="71"/>
    </location>
</feature>
<dbReference type="PANTHER" id="PTHR37299:SF1">
    <property type="entry name" value="STAGE 0 SPORULATION PROTEIN A HOMOLOG"/>
    <property type="match status" value="1"/>
</dbReference>
<dbReference type="InterPro" id="IPR046947">
    <property type="entry name" value="LytR-like"/>
</dbReference>
<dbReference type="EMBL" id="JADPVI010000004">
    <property type="protein sequence ID" value="MBF8458341.1"/>
    <property type="molecule type" value="Genomic_DNA"/>
</dbReference>
<feature type="domain" description="HTH LytTR-type" evidence="2">
    <location>
        <begin position="205"/>
        <end position="272"/>
    </location>
</feature>
<feature type="transmembrane region" description="Helical" evidence="1">
    <location>
        <begin position="117"/>
        <end position="140"/>
    </location>
</feature>
<protein>
    <submittedName>
        <fullName evidence="3">LytTR family transcriptional regulator DNA-binding domain-containing protein</fullName>
    </submittedName>
</protein>
<evidence type="ECO:0000313" key="3">
    <source>
        <dbReference type="EMBL" id="MBF8458341.1"/>
    </source>
</evidence>
<keyword evidence="1" id="KW-0472">Membrane</keyword>
<dbReference type="Gene3D" id="2.40.50.1020">
    <property type="entry name" value="LytTr DNA-binding domain"/>
    <property type="match status" value="1"/>
</dbReference>
<accession>A0ABS0FF91</accession>
<evidence type="ECO:0000256" key="1">
    <source>
        <dbReference type="SAM" id="Phobius"/>
    </source>
</evidence>
<keyword evidence="3" id="KW-0238">DNA-binding</keyword>
<dbReference type="GO" id="GO:0003677">
    <property type="term" value="F:DNA binding"/>
    <property type="evidence" value="ECO:0007669"/>
    <property type="project" value="UniProtKB-KW"/>
</dbReference>
<dbReference type="Proteomes" id="UP000660070">
    <property type="component" value="Unassembled WGS sequence"/>
</dbReference>
<evidence type="ECO:0000313" key="4">
    <source>
        <dbReference type="Proteomes" id="UP000660070"/>
    </source>
</evidence>
<dbReference type="Pfam" id="PF04397">
    <property type="entry name" value="LytTR"/>
    <property type="match status" value="1"/>
</dbReference>
<organism evidence="3 4">
    <name type="scientific">Kaistella gelatinilytica</name>
    <dbReference type="NCBI Taxonomy" id="2787636"/>
    <lineage>
        <taxon>Bacteria</taxon>
        <taxon>Pseudomonadati</taxon>
        <taxon>Bacteroidota</taxon>
        <taxon>Flavobacteriia</taxon>
        <taxon>Flavobacteriales</taxon>
        <taxon>Weeksellaceae</taxon>
        <taxon>Chryseobacterium group</taxon>
        <taxon>Kaistella</taxon>
    </lineage>
</organism>
<evidence type="ECO:0000259" key="2">
    <source>
        <dbReference type="PROSITE" id="PS50930"/>
    </source>
</evidence>
<dbReference type="PROSITE" id="PS50930">
    <property type="entry name" value="HTH_LYTTR"/>
    <property type="match status" value="1"/>
</dbReference>
<reference evidence="3 4" key="1">
    <citation type="submission" date="2020-11" db="EMBL/GenBank/DDBJ databases">
        <title>Kaistella gelatinilytica sp. nov., a flavobacterium isolated from Antarctic Soil.</title>
        <authorList>
            <person name="Li J."/>
        </authorList>
    </citation>
    <scope>NUCLEOTIDE SEQUENCE [LARGE SCALE GENOMIC DNA]</scope>
    <source>
        <strain evidence="3 4">G5-32</strain>
    </source>
</reference>
<proteinExistence type="predicted"/>
<name>A0ABS0FF91_9FLAO</name>
<comment type="caution">
    <text evidence="3">The sequence shown here is derived from an EMBL/GenBank/DDBJ whole genome shotgun (WGS) entry which is preliminary data.</text>
</comment>
<keyword evidence="1" id="KW-1133">Transmembrane helix</keyword>
<dbReference type="PANTHER" id="PTHR37299">
    <property type="entry name" value="TRANSCRIPTIONAL REGULATOR-RELATED"/>
    <property type="match status" value="1"/>
</dbReference>
<dbReference type="SMART" id="SM00850">
    <property type="entry name" value="LytTR"/>
    <property type="match status" value="1"/>
</dbReference>
<sequence>MKKILNLPFPKTQELKQIFLQALFIAVAVYLFLILFQPFGTYTFHHSLKYIILLPYAIIVFTVFSLAKILLRKFSDHFWKVSDELLSIVGILVLSSIFNYFYNMSVIRQSPFDWSDLGFMILFTFALGTPIFAIYFFALLNFKNDKNELIWVSQNSENILEENSQNDQPIQINDLTIVEGHKNFIFAKSEGNYCTIYYQNNSMLEKKLIRISLSNLENQLAKEKNIVRCHRSYLINKLQIISKKGNAQGLKLRLKNIEEQIPVSRNYLQAVN</sequence>
<dbReference type="InterPro" id="IPR007492">
    <property type="entry name" value="LytTR_DNA-bd_dom"/>
</dbReference>